<dbReference type="EMBL" id="JAOPGA020000155">
    <property type="protein sequence ID" value="KAL0477250.1"/>
    <property type="molecule type" value="Genomic_DNA"/>
</dbReference>
<keyword evidence="2" id="KW-1185">Reference proteome</keyword>
<dbReference type="AlphaFoldDB" id="A0AAW2YJQ5"/>
<dbReference type="Proteomes" id="UP001431209">
    <property type="component" value="Unassembled WGS sequence"/>
</dbReference>
<name>A0AAW2YJQ5_9EUKA</name>
<evidence type="ECO:0000313" key="2">
    <source>
        <dbReference type="Proteomes" id="UP001431209"/>
    </source>
</evidence>
<comment type="caution">
    <text evidence="1">The sequence shown here is derived from an EMBL/GenBank/DDBJ whole genome shotgun (WGS) entry which is preliminary data.</text>
</comment>
<sequence>MLGRTLRFITRKNFNITAQTRLFHTRPIKFSAPVPTEEEIERDRAKRYDFDTPLNWETPNLPKDVVLPNWFKELVNTPGNREKLFTYDVMFIEPENYQLSTFSWDKHVYNKTPSQTAIVTKDLPPQQALEQTPMYHIQNLITKTDLVKLSGGKNKRYLLVAEAYGLAESQDLPTKYSASSPSYLWLDFESSQPKFLVQLSPAFPPLLWIPIKPEIEAMNRFFRELILLESTSVGRHLEKFDLMLTDIGFGPESYKNEPEKLRDKLLSYLNEKVDPNTKQFKTQFFEEHPNHAHFFLGNVSSAQELESHLMNNPFVFNTPILLGSSNRFVANNSVVVSMFRTVYSRATLVIECRLDLNMELGDGGQGGSDRVVPVFVHVMYPDNQRVSRPAPDRMNRIFNTNYPENMPIDVIGALFGQVVRDAKGIYKEFKEMTDRAKAEDDDSIPSLAIAHLGVLRYERFEEDVFNLYHDHKDPYVRLACIKGAIEMGLKSRIEECAKQEKTQDILDIINKVLANWKENVVNGVRFPIPKK</sequence>
<accession>A0AAW2YJQ5</accession>
<evidence type="ECO:0000313" key="1">
    <source>
        <dbReference type="EMBL" id="KAL0477250.1"/>
    </source>
</evidence>
<gene>
    <name evidence="1" type="ORF">AKO1_005866</name>
</gene>
<organism evidence="1 2">
    <name type="scientific">Acrasis kona</name>
    <dbReference type="NCBI Taxonomy" id="1008807"/>
    <lineage>
        <taxon>Eukaryota</taxon>
        <taxon>Discoba</taxon>
        <taxon>Heterolobosea</taxon>
        <taxon>Tetramitia</taxon>
        <taxon>Eutetramitia</taxon>
        <taxon>Acrasidae</taxon>
        <taxon>Acrasis</taxon>
    </lineage>
</organism>
<proteinExistence type="predicted"/>
<protein>
    <submittedName>
        <fullName evidence="1">Uncharacterized protein</fullName>
    </submittedName>
</protein>
<reference evidence="1 2" key="1">
    <citation type="submission" date="2024-03" db="EMBL/GenBank/DDBJ databases">
        <title>The Acrasis kona genome and developmental transcriptomes reveal deep origins of eukaryotic multicellular pathways.</title>
        <authorList>
            <person name="Sheikh S."/>
            <person name="Fu C.-J."/>
            <person name="Brown M.W."/>
            <person name="Baldauf S.L."/>
        </authorList>
    </citation>
    <scope>NUCLEOTIDE SEQUENCE [LARGE SCALE GENOMIC DNA]</scope>
    <source>
        <strain evidence="1 2">ATCC MYA-3509</strain>
    </source>
</reference>